<dbReference type="PANTHER" id="PTHR34277">
    <property type="entry name" value="CLAVATA3/ESR (CLE)-RELATED PROTEIN 26"/>
    <property type="match status" value="1"/>
</dbReference>
<evidence type="ECO:0000256" key="1">
    <source>
        <dbReference type="SAM" id="MobiDB-lite"/>
    </source>
</evidence>
<gene>
    <name evidence="3" type="ORF">CJ030_MR6G008522</name>
</gene>
<evidence type="ECO:0000256" key="2">
    <source>
        <dbReference type="SAM" id="Phobius"/>
    </source>
</evidence>
<dbReference type="EMBL" id="RXIC02000024">
    <property type="protein sequence ID" value="KAB1211628.1"/>
    <property type="molecule type" value="Genomic_DNA"/>
</dbReference>
<feature type="transmembrane region" description="Helical" evidence="2">
    <location>
        <begin position="7"/>
        <end position="30"/>
    </location>
</feature>
<sequence length="96" mass="10913">MVGSGRLFRALFGTLLFVGVIWFLTVGILANHASKTSTITARSTEIFKYWKLIGREKHVVHWASDLNYVSRRRVPNGPDPIHNRRAAKTRRPPGRS</sequence>
<proteinExistence type="predicted"/>
<keyword evidence="4" id="KW-1185">Reference proteome</keyword>
<keyword evidence="2" id="KW-0472">Membrane</keyword>
<evidence type="ECO:0000313" key="3">
    <source>
        <dbReference type="EMBL" id="KAB1211628.1"/>
    </source>
</evidence>
<feature type="compositionally biased region" description="Basic residues" evidence="1">
    <location>
        <begin position="83"/>
        <end position="96"/>
    </location>
</feature>
<accession>A0A6A1VIF3</accession>
<feature type="region of interest" description="Disordered" evidence="1">
    <location>
        <begin position="74"/>
        <end position="96"/>
    </location>
</feature>
<protein>
    <submittedName>
        <fullName evidence="3">CLAVATA3/ESR (CLE)-related protein 25</fullName>
    </submittedName>
</protein>
<dbReference type="AlphaFoldDB" id="A0A6A1VIF3"/>
<dbReference type="InterPro" id="IPR039316">
    <property type="entry name" value="CLE25/26"/>
</dbReference>
<comment type="caution">
    <text evidence="3">The sequence shown here is derived from an EMBL/GenBank/DDBJ whole genome shotgun (WGS) entry which is preliminary data.</text>
</comment>
<organism evidence="3 4">
    <name type="scientific">Morella rubra</name>
    <name type="common">Chinese bayberry</name>
    <dbReference type="NCBI Taxonomy" id="262757"/>
    <lineage>
        <taxon>Eukaryota</taxon>
        <taxon>Viridiplantae</taxon>
        <taxon>Streptophyta</taxon>
        <taxon>Embryophyta</taxon>
        <taxon>Tracheophyta</taxon>
        <taxon>Spermatophyta</taxon>
        <taxon>Magnoliopsida</taxon>
        <taxon>eudicotyledons</taxon>
        <taxon>Gunneridae</taxon>
        <taxon>Pentapetalae</taxon>
        <taxon>rosids</taxon>
        <taxon>fabids</taxon>
        <taxon>Fagales</taxon>
        <taxon>Myricaceae</taxon>
        <taxon>Morella</taxon>
    </lineage>
</organism>
<reference evidence="3 4" key="1">
    <citation type="journal article" date="2019" name="Plant Biotechnol. J.">
        <title>The red bayberry genome and genetic basis of sex determination.</title>
        <authorList>
            <person name="Jia H.M."/>
            <person name="Jia H.J."/>
            <person name="Cai Q.L."/>
            <person name="Wang Y."/>
            <person name="Zhao H.B."/>
            <person name="Yang W.F."/>
            <person name="Wang G.Y."/>
            <person name="Li Y.H."/>
            <person name="Zhan D.L."/>
            <person name="Shen Y.T."/>
            <person name="Niu Q.F."/>
            <person name="Chang L."/>
            <person name="Qiu J."/>
            <person name="Zhao L."/>
            <person name="Xie H.B."/>
            <person name="Fu W.Y."/>
            <person name="Jin J."/>
            <person name="Li X.W."/>
            <person name="Jiao Y."/>
            <person name="Zhou C.C."/>
            <person name="Tu T."/>
            <person name="Chai C.Y."/>
            <person name="Gao J.L."/>
            <person name="Fan L.J."/>
            <person name="van de Weg E."/>
            <person name="Wang J.Y."/>
            <person name="Gao Z.S."/>
        </authorList>
    </citation>
    <scope>NUCLEOTIDE SEQUENCE [LARGE SCALE GENOMIC DNA]</scope>
    <source>
        <tissue evidence="3">Leaves</tissue>
    </source>
</reference>
<name>A0A6A1VIF3_9ROSI</name>
<dbReference type="PANTHER" id="PTHR34277:SF18">
    <property type="entry name" value="CLAVATA3_ESR (CLE)-RELATED PROTEIN 25"/>
    <property type="match status" value="1"/>
</dbReference>
<keyword evidence="2" id="KW-1133">Transmembrane helix</keyword>
<dbReference type="OrthoDB" id="1910203at2759"/>
<keyword evidence="2" id="KW-0812">Transmembrane</keyword>
<dbReference type="Proteomes" id="UP000516437">
    <property type="component" value="Chromosome 6"/>
</dbReference>
<evidence type="ECO:0000313" key="4">
    <source>
        <dbReference type="Proteomes" id="UP000516437"/>
    </source>
</evidence>